<dbReference type="OrthoDB" id="2449818at2759"/>
<keyword evidence="3" id="KW-1185">Reference proteome</keyword>
<name>A0A9N7NT67_STRHE</name>
<dbReference type="Proteomes" id="UP001153555">
    <property type="component" value="Unassembled WGS sequence"/>
</dbReference>
<feature type="region of interest" description="Disordered" evidence="1">
    <location>
        <begin position="136"/>
        <end position="157"/>
    </location>
</feature>
<dbReference type="EMBL" id="CACSLK010028053">
    <property type="protein sequence ID" value="CAA0834959.1"/>
    <property type="molecule type" value="Genomic_DNA"/>
</dbReference>
<evidence type="ECO:0000256" key="1">
    <source>
        <dbReference type="SAM" id="MobiDB-lite"/>
    </source>
</evidence>
<dbReference type="AlphaFoldDB" id="A0A9N7NT67"/>
<evidence type="ECO:0000313" key="3">
    <source>
        <dbReference type="Proteomes" id="UP001153555"/>
    </source>
</evidence>
<comment type="caution">
    <text evidence="2">The sequence shown here is derived from an EMBL/GenBank/DDBJ whole genome shotgun (WGS) entry which is preliminary data.</text>
</comment>
<accession>A0A9N7NT67</accession>
<dbReference type="PANTHER" id="PTHR32094:SF5">
    <property type="entry name" value="FANCONI ANEMIA GROUP E PROTEIN"/>
    <property type="match status" value="1"/>
</dbReference>
<organism evidence="2 3">
    <name type="scientific">Striga hermonthica</name>
    <name type="common">Purple witchweed</name>
    <name type="synonym">Buchnera hermonthica</name>
    <dbReference type="NCBI Taxonomy" id="68872"/>
    <lineage>
        <taxon>Eukaryota</taxon>
        <taxon>Viridiplantae</taxon>
        <taxon>Streptophyta</taxon>
        <taxon>Embryophyta</taxon>
        <taxon>Tracheophyta</taxon>
        <taxon>Spermatophyta</taxon>
        <taxon>Magnoliopsida</taxon>
        <taxon>eudicotyledons</taxon>
        <taxon>Gunneridae</taxon>
        <taxon>Pentapetalae</taxon>
        <taxon>asterids</taxon>
        <taxon>lamiids</taxon>
        <taxon>Lamiales</taxon>
        <taxon>Orobanchaceae</taxon>
        <taxon>Buchnereae</taxon>
        <taxon>Striga</taxon>
    </lineage>
</organism>
<evidence type="ECO:0000313" key="2">
    <source>
        <dbReference type="EMBL" id="CAA0834959.1"/>
    </source>
</evidence>
<reference evidence="2" key="1">
    <citation type="submission" date="2019-12" db="EMBL/GenBank/DDBJ databases">
        <authorList>
            <person name="Scholes J."/>
        </authorList>
    </citation>
    <scope>NUCLEOTIDE SEQUENCE</scope>
</reference>
<dbReference type="GO" id="GO:0043240">
    <property type="term" value="C:Fanconi anaemia nuclear complex"/>
    <property type="evidence" value="ECO:0007669"/>
    <property type="project" value="InterPro"/>
</dbReference>
<proteinExistence type="predicted"/>
<dbReference type="GO" id="GO:0036297">
    <property type="term" value="P:interstrand cross-link repair"/>
    <property type="evidence" value="ECO:0007669"/>
    <property type="project" value="InterPro"/>
</dbReference>
<gene>
    <name evidence="2" type="ORF">SHERM_02764</name>
</gene>
<dbReference type="InterPro" id="IPR039685">
    <property type="entry name" value="FANCE"/>
</dbReference>
<dbReference type="PANTHER" id="PTHR32094">
    <property type="entry name" value="FANCONI ANEMIA GROUP E PROTEIN"/>
    <property type="match status" value="1"/>
</dbReference>
<sequence>MCWGSLFVHARIFSFLAYNHRRFCRRDLCRLARVVLSGEGVLDFWVKKAAQQLLDLLSESDNKWISHLNLDSEENTKEELFSSMPDWLKDAGKDGERMVQWLPMLPDEFNENIPDNSSGVLGTEGNFSVDIDESNQEIELDEDEMSLGDPIDEAVEI</sequence>
<protein>
    <submittedName>
        <fullName evidence="2">Uncharacterized protein</fullName>
    </submittedName>
</protein>